<evidence type="ECO:0000256" key="2">
    <source>
        <dbReference type="ARBA" id="ARBA00012438"/>
    </source>
</evidence>
<dbReference type="GO" id="GO:0000160">
    <property type="term" value="P:phosphorelay signal transduction system"/>
    <property type="evidence" value="ECO:0007669"/>
    <property type="project" value="UniProtKB-KW"/>
</dbReference>
<dbReference type="RefSeq" id="WP_079684731.1">
    <property type="nucleotide sequence ID" value="NZ_FUZU01000001.1"/>
</dbReference>
<dbReference type="GO" id="GO:0005524">
    <property type="term" value="F:ATP binding"/>
    <property type="evidence" value="ECO:0007669"/>
    <property type="project" value="UniProtKB-KW"/>
</dbReference>
<name>A0A1T5IIK5_9BACT</name>
<dbReference type="InterPro" id="IPR004358">
    <property type="entry name" value="Sig_transdc_His_kin-like_C"/>
</dbReference>
<keyword evidence="7" id="KW-0902">Two-component regulatory system</keyword>
<dbReference type="SUPFAM" id="SSF55874">
    <property type="entry name" value="ATPase domain of HSP90 chaperone/DNA topoisomerase II/histidine kinase"/>
    <property type="match status" value="1"/>
</dbReference>
<keyword evidence="11" id="KW-1185">Reference proteome</keyword>
<keyword evidence="8" id="KW-0812">Transmembrane</keyword>
<evidence type="ECO:0000256" key="1">
    <source>
        <dbReference type="ARBA" id="ARBA00000085"/>
    </source>
</evidence>
<keyword evidence="5 10" id="KW-0418">Kinase</keyword>
<feature type="domain" description="Histidine kinase" evidence="9">
    <location>
        <begin position="202"/>
        <end position="406"/>
    </location>
</feature>
<dbReference type="InterPro" id="IPR036890">
    <property type="entry name" value="HATPase_C_sf"/>
</dbReference>
<dbReference type="PROSITE" id="PS50109">
    <property type="entry name" value="HIS_KIN"/>
    <property type="match status" value="1"/>
</dbReference>
<proteinExistence type="predicted"/>
<dbReference type="STRING" id="688867.SAMN05660236_0074"/>
<dbReference type="PANTHER" id="PTHR43065:SF46">
    <property type="entry name" value="C4-DICARBOXYLATE TRANSPORT SENSOR PROTEIN DCTB"/>
    <property type="match status" value="1"/>
</dbReference>
<evidence type="ECO:0000256" key="7">
    <source>
        <dbReference type="ARBA" id="ARBA00023012"/>
    </source>
</evidence>
<dbReference type="Proteomes" id="UP000190961">
    <property type="component" value="Unassembled WGS sequence"/>
</dbReference>
<protein>
    <recommendedName>
        <fullName evidence="2">histidine kinase</fullName>
        <ecNumber evidence="2">2.7.13.3</ecNumber>
    </recommendedName>
</protein>
<reference evidence="10 11" key="1">
    <citation type="submission" date="2017-02" db="EMBL/GenBank/DDBJ databases">
        <authorList>
            <person name="Peterson S.W."/>
        </authorList>
    </citation>
    <scope>NUCLEOTIDE SEQUENCE [LARGE SCALE GENOMIC DNA]</scope>
    <source>
        <strain evidence="10 11">DSM 25262</strain>
    </source>
</reference>
<evidence type="ECO:0000256" key="8">
    <source>
        <dbReference type="SAM" id="Phobius"/>
    </source>
</evidence>
<dbReference type="EMBL" id="FUZU01000001">
    <property type="protein sequence ID" value="SKC39016.1"/>
    <property type="molecule type" value="Genomic_DNA"/>
</dbReference>
<sequence length="406" mass="45895">MSKLSSIPGLGFYQNNTAVKWVVLVVSVLISAGSIYYTKILVDQLKGRERQQVQLYAKAIEYTANEEDTYGDVNFIAQEILFQNNSIPIIQADEKGAVLSYRNLDVEESWSQKRKDSYLQNEMSIMKEIYEPITVTLRDPQTSEVFGTQYIFYKNSFLLKQLIAYPYIQLSVIALFGFISFLAFNYSKMAEQNRVWVGLAKETAHQLGTPISSLMAWVEVIREDSDMQEKGVVEELEKDIQKLRIVTERFSSIGSTPTLKKENVVTLINNVVNYLRPRVSSKIRMEVFTLSDNISANVHAPLFEWVIENLSKNSVDAMGNSGTIAIKILRGNEGKVFIDVSDTGKGIPRSKIDSVFRAGFTTKKRGWGLGLTLAKRIIETYHNGKIFVKSSEENQGTTFRIILNAA</sequence>
<keyword evidence="8" id="KW-0472">Membrane</keyword>
<evidence type="ECO:0000313" key="10">
    <source>
        <dbReference type="EMBL" id="SKC39016.1"/>
    </source>
</evidence>
<evidence type="ECO:0000256" key="4">
    <source>
        <dbReference type="ARBA" id="ARBA00022741"/>
    </source>
</evidence>
<dbReference type="InterPro" id="IPR005467">
    <property type="entry name" value="His_kinase_dom"/>
</dbReference>
<keyword evidence="4" id="KW-0547">Nucleotide-binding</keyword>
<evidence type="ECO:0000256" key="3">
    <source>
        <dbReference type="ARBA" id="ARBA00022679"/>
    </source>
</evidence>
<dbReference type="PRINTS" id="PR00344">
    <property type="entry name" value="BCTRLSENSOR"/>
</dbReference>
<keyword evidence="6" id="KW-0067">ATP-binding</keyword>
<dbReference type="InterPro" id="IPR003594">
    <property type="entry name" value="HATPase_dom"/>
</dbReference>
<organism evidence="10 11">
    <name type="scientific">Ohtaekwangia koreensis</name>
    <dbReference type="NCBI Taxonomy" id="688867"/>
    <lineage>
        <taxon>Bacteria</taxon>
        <taxon>Pseudomonadati</taxon>
        <taxon>Bacteroidota</taxon>
        <taxon>Cytophagia</taxon>
        <taxon>Cytophagales</taxon>
        <taxon>Fulvivirgaceae</taxon>
        <taxon>Ohtaekwangia</taxon>
    </lineage>
</organism>
<evidence type="ECO:0000256" key="5">
    <source>
        <dbReference type="ARBA" id="ARBA00022777"/>
    </source>
</evidence>
<dbReference type="Gene3D" id="3.30.565.10">
    <property type="entry name" value="Histidine kinase-like ATPase, C-terminal domain"/>
    <property type="match status" value="1"/>
</dbReference>
<dbReference type="Pfam" id="PF02518">
    <property type="entry name" value="HATPase_c"/>
    <property type="match status" value="1"/>
</dbReference>
<keyword evidence="8" id="KW-1133">Transmembrane helix</keyword>
<dbReference type="EC" id="2.7.13.3" evidence="2"/>
<evidence type="ECO:0000313" key="11">
    <source>
        <dbReference type="Proteomes" id="UP000190961"/>
    </source>
</evidence>
<dbReference type="GO" id="GO:0004673">
    <property type="term" value="F:protein histidine kinase activity"/>
    <property type="evidence" value="ECO:0007669"/>
    <property type="project" value="UniProtKB-EC"/>
</dbReference>
<comment type="catalytic activity">
    <reaction evidence="1">
        <text>ATP + protein L-histidine = ADP + protein N-phospho-L-histidine.</text>
        <dbReference type="EC" id="2.7.13.3"/>
    </reaction>
</comment>
<dbReference type="OrthoDB" id="1931120at2"/>
<evidence type="ECO:0000256" key="6">
    <source>
        <dbReference type="ARBA" id="ARBA00022840"/>
    </source>
</evidence>
<dbReference type="SMART" id="SM00387">
    <property type="entry name" value="HATPase_c"/>
    <property type="match status" value="1"/>
</dbReference>
<dbReference type="PANTHER" id="PTHR43065">
    <property type="entry name" value="SENSOR HISTIDINE KINASE"/>
    <property type="match status" value="1"/>
</dbReference>
<keyword evidence="3" id="KW-0808">Transferase</keyword>
<gene>
    <name evidence="10" type="ORF">SAMN05660236_0074</name>
</gene>
<accession>A0A1T5IIK5</accession>
<feature type="transmembrane region" description="Helical" evidence="8">
    <location>
        <begin position="162"/>
        <end position="184"/>
    </location>
</feature>
<dbReference type="AlphaFoldDB" id="A0A1T5IIK5"/>
<feature type="transmembrane region" description="Helical" evidence="8">
    <location>
        <begin position="20"/>
        <end position="42"/>
    </location>
</feature>
<evidence type="ECO:0000259" key="9">
    <source>
        <dbReference type="PROSITE" id="PS50109"/>
    </source>
</evidence>